<evidence type="ECO:0000256" key="3">
    <source>
        <dbReference type="ARBA" id="ARBA00022448"/>
    </source>
</evidence>
<evidence type="ECO:0000259" key="11">
    <source>
        <dbReference type="PROSITE" id="PS50928"/>
    </source>
</evidence>
<comment type="caution">
    <text evidence="12">The sequence shown here is derived from an EMBL/GenBank/DDBJ whole genome shotgun (WGS) entry which is preliminary data.</text>
</comment>
<name>A0A9Q3SZ77_9LACO</name>
<evidence type="ECO:0000256" key="8">
    <source>
        <dbReference type="ARBA" id="ARBA00023136"/>
    </source>
</evidence>
<dbReference type="PANTHER" id="PTHR47314">
    <property type="entry name" value="MALTOSE/MALTODEXTRIN TRANSPORT SYSTEM PERMEASE PROTEIN MALF"/>
    <property type="match status" value="1"/>
</dbReference>
<keyword evidence="6 9" id="KW-0812">Transmembrane</keyword>
<feature type="transmembrane region" description="Helical" evidence="9">
    <location>
        <begin position="100"/>
        <end position="120"/>
    </location>
</feature>
<feature type="domain" description="ABC transmembrane type-1" evidence="11">
    <location>
        <begin position="221"/>
        <end position="442"/>
    </location>
</feature>
<dbReference type="SUPFAM" id="SSF161098">
    <property type="entry name" value="MetI-like"/>
    <property type="match status" value="1"/>
</dbReference>
<comment type="function">
    <text evidence="10">Part of the ABC transporter complex MalEFGK involved in maltose/maltodextrin import. Probably responsible for the translocation of the substrate across the membrane.</text>
</comment>
<evidence type="ECO:0000256" key="2">
    <source>
        <dbReference type="ARBA" id="ARBA00009047"/>
    </source>
</evidence>
<evidence type="ECO:0000256" key="5">
    <source>
        <dbReference type="ARBA" id="ARBA00022597"/>
    </source>
</evidence>
<keyword evidence="7 9" id="KW-1133">Transmembrane helix</keyword>
<feature type="transmembrane region" description="Helical" evidence="9">
    <location>
        <begin position="421"/>
        <end position="443"/>
    </location>
</feature>
<dbReference type="GO" id="GO:1990060">
    <property type="term" value="C:maltose transport complex"/>
    <property type="evidence" value="ECO:0007669"/>
    <property type="project" value="TreeGrafter"/>
</dbReference>
<feature type="transmembrane region" description="Helical" evidence="9">
    <location>
        <begin position="159"/>
        <end position="183"/>
    </location>
</feature>
<proteinExistence type="inferred from homology"/>
<feature type="transmembrane region" description="Helical" evidence="9">
    <location>
        <begin position="220"/>
        <end position="244"/>
    </location>
</feature>
<evidence type="ECO:0000256" key="6">
    <source>
        <dbReference type="ARBA" id="ARBA00022692"/>
    </source>
</evidence>
<dbReference type="AlphaFoldDB" id="A0A9Q3SZ77"/>
<feature type="transmembrane region" description="Helical" evidence="9">
    <location>
        <begin position="256"/>
        <end position="276"/>
    </location>
</feature>
<dbReference type="PROSITE" id="PS50928">
    <property type="entry name" value="ABC_TM1"/>
    <property type="match status" value="1"/>
</dbReference>
<evidence type="ECO:0000256" key="9">
    <source>
        <dbReference type="RuleBase" id="RU363032"/>
    </source>
</evidence>
<evidence type="ECO:0000256" key="7">
    <source>
        <dbReference type="ARBA" id="ARBA00022989"/>
    </source>
</evidence>
<dbReference type="CDD" id="cd06261">
    <property type="entry name" value="TM_PBP2"/>
    <property type="match status" value="1"/>
</dbReference>
<protein>
    <recommendedName>
        <fullName evidence="10">Maltose/maltodextrin transport system permease protein</fullName>
    </recommendedName>
</protein>
<keyword evidence="3 9" id="KW-0813">Transport</keyword>
<dbReference type="InterPro" id="IPR000515">
    <property type="entry name" value="MetI-like"/>
</dbReference>
<keyword evidence="4 10" id="KW-1003">Cell membrane</keyword>
<evidence type="ECO:0000256" key="10">
    <source>
        <dbReference type="RuleBase" id="RU367050"/>
    </source>
</evidence>
<evidence type="ECO:0000313" key="12">
    <source>
        <dbReference type="EMBL" id="MBZ5963072.1"/>
    </source>
</evidence>
<sequence>MFKKKKHSTLEEHTSLIKLFGQADNATKASYLIMGSANFANKQFLKGLIFLILEISWLTWLFTLGLKAYHNMFTLGTHAQGLVYDKSLGISILQAGDNSMLLLLWGMLSVIITVLFIWLYRINLQSARHIWELKQEGAKLPTLREDLASLLDEKMHITLMAIPMTGVLFFTILPLIYMIAIAFTSYDHNHLPPKNLFGWVGLNNFGNVISGQMAHTFFPVLAWTLIWAIVATISSFFFGVILAMMINAKGIKGKKIFRTIFILTMAIPAFISLLIMNNMFADGGLVNTLLINSGLTKTNLPFFTNPLFAKFTIIIVNLWIGIPATMLVTTGILQNQSEDQIEAAQIDGANKFQIFKSITFPQIVFVMAPSLIQQFIGNVNNFNVIYLLTGGGPANSNYYGAGSTDLLITWLYNLTLNTADYNLASVIGILIFILSAVFSLVAYKKVSNSGMEA</sequence>
<dbReference type="RefSeq" id="WP_224143066.1">
    <property type="nucleotide sequence ID" value="NZ_CBCPIF010000001.1"/>
</dbReference>
<dbReference type="PANTHER" id="PTHR47314:SF1">
    <property type="entry name" value="MALTOSE_MALTODEXTRIN TRANSPORT SYSTEM PERMEASE PROTEIN MALF"/>
    <property type="match status" value="1"/>
</dbReference>
<dbReference type="SUPFAM" id="SSF160964">
    <property type="entry name" value="MalF N-terminal region-like"/>
    <property type="match status" value="1"/>
</dbReference>
<feature type="transmembrane region" description="Helical" evidence="9">
    <location>
        <begin position="307"/>
        <end position="333"/>
    </location>
</feature>
<keyword evidence="5 10" id="KW-0762">Sugar transport</keyword>
<dbReference type="InterPro" id="IPR035906">
    <property type="entry name" value="MetI-like_sf"/>
</dbReference>
<evidence type="ECO:0000256" key="4">
    <source>
        <dbReference type="ARBA" id="ARBA00022475"/>
    </source>
</evidence>
<feature type="transmembrane region" description="Helical" evidence="9">
    <location>
        <begin position="354"/>
        <end position="376"/>
    </location>
</feature>
<evidence type="ECO:0000256" key="1">
    <source>
        <dbReference type="ARBA" id="ARBA00004651"/>
    </source>
</evidence>
<dbReference type="EMBL" id="JAHBFI010000019">
    <property type="protein sequence ID" value="MBZ5963072.1"/>
    <property type="molecule type" value="Genomic_DNA"/>
</dbReference>
<dbReference type="Pfam" id="PF00528">
    <property type="entry name" value="BPD_transp_1"/>
    <property type="match status" value="1"/>
</dbReference>
<organism evidence="12 13">
    <name type="scientific">Leuconostoc gasicomitatum</name>
    <dbReference type="NCBI Taxonomy" id="115778"/>
    <lineage>
        <taxon>Bacteria</taxon>
        <taxon>Bacillati</taxon>
        <taxon>Bacillota</taxon>
        <taxon>Bacilli</taxon>
        <taxon>Lactobacillales</taxon>
        <taxon>Lactobacillaceae</taxon>
        <taxon>Leuconostoc</taxon>
        <taxon>Leuconostoc gelidum group</taxon>
    </lineage>
</organism>
<dbReference type="Proteomes" id="UP000752647">
    <property type="component" value="Unassembled WGS sequence"/>
</dbReference>
<dbReference type="Gene3D" id="1.10.3720.10">
    <property type="entry name" value="MetI-like"/>
    <property type="match status" value="1"/>
</dbReference>
<gene>
    <name evidence="12" type="ORF">KIJ12_07955</name>
</gene>
<feature type="transmembrane region" description="Helical" evidence="9">
    <location>
        <begin position="44"/>
        <end position="66"/>
    </location>
</feature>
<reference evidence="12" key="1">
    <citation type="submission" date="2021-05" db="EMBL/GenBank/DDBJ databases">
        <title>Pangenome of Leuconostoc gelidum warrants species status for Leuconostoc gelidum subsp. gasicomitatum.</title>
        <authorList>
            <person name="Johansson P."/>
            <person name="Sade E."/>
            <person name="Hultman J."/>
            <person name="Auvinen P."/>
            <person name="Bjorkroth J."/>
        </authorList>
    </citation>
    <scope>NUCLEOTIDE SEQUENCE</scope>
    <source>
        <strain evidence="12">A.21.4</strain>
    </source>
</reference>
<keyword evidence="8 9" id="KW-0472">Membrane</keyword>
<evidence type="ECO:0000313" key="13">
    <source>
        <dbReference type="Proteomes" id="UP000752647"/>
    </source>
</evidence>
<dbReference type="GO" id="GO:0042956">
    <property type="term" value="P:maltodextrin transmembrane transport"/>
    <property type="evidence" value="ECO:0007669"/>
    <property type="project" value="TreeGrafter"/>
</dbReference>
<comment type="subcellular location">
    <subcellularLocation>
        <location evidence="1 9">Cell membrane</location>
        <topology evidence="1 9">Multi-pass membrane protein</topology>
    </subcellularLocation>
</comment>
<dbReference type="GO" id="GO:0015423">
    <property type="term" value="F:ABC-type maltose transporter activity"/>
    <property type="evidence" value="ECO:0007669"/>
    <property type="project" value="TreeGrafter"/>
</dbReference>
<accession>A0A9Q3SZ77</accession>
<comment type="similarity">
    <text evidence="2 10">Belongs to the binding-protein-dependent transport system permease family. MalFG subfamily.</text>
</comment>